<sequence length="397" mass="45960">MFHKNKTQETTENGTCNLPPFCDLCGVFLNIERVIENIKLRSQIPVLKRAYTDEQARNNELKEVLRAKDQNLRVAESEMDSLNFRNQQLTCRVAMLLQELEELKSGNKKYTMKIQDHSGNFHAIDEEFTKKIEENAALVSALNECKEKHENEVRKLNAIISKLRSDLSSSMANKRDLKSINSGADDYFPTSFNPGDIDVEKNILGETSFENVNQIEKGPKIDDDKQDSVGFAIQKALQDQLLVIEQHNNRLQHENAQLCNERKNLELKMKVGIVNYIPTEEMYAREREIALYYDEKLKSIATDVTRAKSVAEVYSNEIHNLKLRLDLEHKNKEFSSELYRTQRDQKRNLEEELKTTKESYETQISTMSEHIASLNDTIQNQKDQIDNLKYQFESVSG</sequence>
<gene>
    <name evidence="3" type="ORF">AAG570_012802</name>
</gene>
<evidence type="ECO:0000313" key="4">
    <source>
        <dbReference type="Proteomes" id="UP001558652"/>
    </source>
</evidence>
<feature type="coiled-coil region" evidence="1">
    <location>
        <begin position="139"/>
        <end position="166"/>
    </location>
</feature>
<name>A0ABD0YEY2_9HEMI</name>
<evidence type="ECO:0000313" key="3">
    <source>
        <dbReference type="EMBL" id="KAL1129858.1"/>
    </source>
</evidence>
<dbReference type="PANTHER" id="PTHR21448:SF0">
    <property type="entry name" value="PROTEIN PHOSPHATASE 1 REGULATORY SUBUNIT 21"/>
    <property type="match status" value="1"/>
</dbReference>
<dbReference type="Pfam" id="PF10205">
    <property type="entry name" value="KLRAQ"/>
    <property type="match status" value="1"/>
</dbReference>
<dbReference type="AlphaFoldDB" id="A0ABD0YEY2"/>
<evidence type="ECO:0000259" key="2">
    <source>
        <dbReference type="SMART" id="SM01254"/>
    </source>
</evidence>
<dbReference type="Proteomes" id="UP001558652">
    <property type="component" value="Unassembled WGS sequence"/>
</dbReference>
<keyword evidence="4" id="KW-1185">Reference proteome</keyword>
<feature type="domain" description="Protein phosphatase 1 regulatory subunit 21 N-terminal" evidence="2">
    <location>
        <begin position="32"/>
        <end position="128"/>
    </location>
</feature>
<dbReference type="Pfam" id="PF21636">
    <property type="entry name" value="PPP1R21_C"/>
    <property type="match status" value="1"/>
</dbReference>
<reference evidence="3 4" key="1">
    <citation type="submission" date="2024-07" db="EMBL/GenBank/DDBJ databases">
        <title>Chromosome-level genome assembly of the water stick insect Ranatra chinensis (Heteroptera: Nepidae).</title>
        <authorList>
            <person name="Liu X."/>
        </authorList>
    </citation>
    <scope>NUCLEOTIDE SEQUENCE [LARGE SCALE GENOMIC DNA]</scope>
    <source>
        <strain evidence="3">Cailab_2021Rc</strain>
        <tissue evidence="3">Muscle</tissue>
    </source>
</reference>
<accession>A0ABD0YEY2</accession>
<evidence type="ECO:0000256" key="1">
    <source>
        <dbReference type="SAM" id="Coils"/>
    </source>
</evidence>
<feature type="coiled-coil region" evidence="1">
    <location>
        <begin position="332"/>
        <end position="391"/>
    </location>
</feature>
<organism evidence="3 4">
    <name type="scientific">Ranatra chinensis</name>
    <dbReference type="NCBI Taxonomy" id="642074"/>
    <lineage>
        <taxon>Eukaryota</taxon>
        <taxon>Metazoa</taxon>
        <taxon>Ecdysozoa</taxon>
        <taxon>Arthropoda</taxon>
        <taxon>Hexapoda</taxon>
        <taxon>Insecta</taxon>
        <taxon>Pterygota</taxon>
        <taxon>Neoptera</taxon>
        <taxon>Paraneoptera</taxon>
        <taxon>Hemiptera</taxon>
        <taxon>Heteroptera</taxon>
        <taxon>Panheteroptera</taxon>
        <taxon>Nepomorpha</taxon>
        <taxon>Nepidae</taxon>
        <taxon>Ranatrinae</taxon>
        <taxon>Ranatra</taxon>
    </lineage>
</organism>
<dbReference type="InterPro" id="IPR019343">
    <property type="entry name" value="PPP1R21_N"/>
</dbReference>
<dbReference type="PANTHER" id="PTHR21448">
    <property type="entry name" value="SMOOTH MUSCLE MYOSIN HEAVY CHAIN-RELATED"/>
    <property type="match status" value="1"/>
</dbReference>
<dbReference type="InterPro" id="IPR040024">
    <property type="entry name" value="PPP1R21"/>
</dbReference>
<dbReference type="SMART" id="SM01254">
    <property type="entry name" value="KLRAQ"/>
    <property type="match status" value="1"/>
</dbReference>
<protein>
    <recommendedName>
        <fullName evidence="2">Protein phosphatase 1 regulatory subunit 21 N-terminal domain-containing protein</fullName>
    </recommendedName>
</protein>
<keyword evidence="1" id="KW-0175">Coiled coil</keyword>
<proteinExistence type="predicted"/>
<dbReference type="InterPro" id="IPR049372">
    <property type="entry name" value="PPP1R21_C"/>
</dbReference>
<comment type="caution">
    <text evidence="3">The sequence shown here is derived from an EMBL/GenBank/DDBJ whole genome shotgun (WGS) entry which is preliminary data.</text>
</comment>
<dbReference type="EMBL" id="JBFDAA010000008">
    <property type="protein sequence ID" value="KAL1129858.1"/>
    <property type="molecule type" value="Genomic_DNA"/>
</dbReference>
<feature type="coiled-coil region" evidence="1">
    <location>
        <begin position="58"/>
        <end position="106"/>
    </location>
</feature>
<feature type="coiled-coil region" evidence="1">
    <location>
        <begin position="234"/>
        <end position="268"/>
    </location>
</feature>